<name>A0A251UI63_HELAN</name>
<dbReference type="Gramene" id="mRNA:HanXRQr2_Chr06g0248241">
    <property type="protein sequence ID" value="CDS:HanXRQr2_Chr06g0248241.1"/>
    <property type="gene ID" value="HanXRQr2_Chr06g0248241"/>
</dbReference>
<dbReference type="AlphaFoldDB" id="A0A251UI63"/>
<accession>A0A251UI63</accession>
<dbReference type="InParanoid" id="A0A251UI63"/>
<organism evidence="2 3">
    <name type="scientific">Helianthus annuus</name>
    <name type="common">Common sunflower</name>
    <dbReference type="NCBI Taxonomy" id="4232"/>
    <lineage>
        <taxon>Eukaryota</taxon>
        <taxon>Viridiplantae</taxon>
        <taxon>Streptophyta</taxon>
        <taxon>Embryophyta</taxon>
        <taxon>Tracheophyta</taxon>
        <taxon>Spermatophyta</taxon>
        <taxon>Magnoliopsida</taxon>
        <taxon>eudicotyledons</taxon>
        <taxon>Gunneridae</taxon>
        <taxon>Pentapetalae</taxon>
        <taxon>asterids</taxon>
        <taxon>campanulids</taxon>
        <taxon>Asterales</taxon>
        <taxon>Asteraceae</taxon>
        <taxon>Asteroideae</taxon>
        <taxon>Heliantheae alliance</taxon>
        <taxon>Heliantheae</taxon>
        <taxon>Helianthus</taxon>
    </lineage>
</organism>
<proteinExistence type="predicted"/>
<reference evidence="1" key="3">
    <citation type="submission" date="2020-06" db="EMBL/GenBank/DDBJ databases">
        <title>Helianthus annuus Genome sequencing and assembly Release 2.</title>
        <authorList>
            <person name="Gouzy J."/>
            <person name="Langlade N."/>
            <person name="Munos S."/>
        </authorList>
    </citation>
    <scope>NUCLEOTIDE SEQUENCE</scope>
    <source>
        <tissue evidence="1">Leaves</tissue>
    </source>
</reference>
<reference evidence="1 3" key="1">
    <citation type="journal article" date="2017" name="Nature">
        <title>The sunflower genome provides insights into oil metabolism, flowering and Asterid evolution.</title>
        <authorList>
            <person name="Badouin H."/>
            <person name="Gouzy J."/>
            <person name="Grassa C.J."/>
            <person name="Murat F."/>
            <person name="Staton S.E."/>
            <person name="Cottret L."/>
            <person name="Lelandais-Briere C."/>
            <person name="Owens G.L."/>
            <person name="Carrere S."/>
            <person name="Mayjonade B."/>
            <person name="Legrand L."/>
            <person name="Gill N."/>
            <person name="Kane N.C."/>
            <person name="Bowers J.E."/>
            <person name="Hubner S."/>
            <person name="Bellec A."/>
            <person name="Berard A."/>
            <person name="Berges H."/>
            <person name="Blanchet N."/>
            <person name="Boniface M.C."/>
            <person name="Brunel D."/>
            <person name="Catrice O."/>
            <person name="Chaidir N."/>
            <person name="Claudel C."/>
            <person name="Donnadieu C."/>
            <person name="Faraut T."/>
            <person name="Fievet G."/>
            <person name="Helmstetter N."/>
            <person name="King M."/>
            <person name="Knapp S.J."/>
            <person name="Lai Z."/>
            <person name="Le Paslier M.C."/>
            <person name="Lippi Y."/>
            <person name="Lorenzon L."/>
            <person name="Mandel J.R."/>
            <person name="Marage G."/>
            <person name="Marchand G."/>
            <person name="Marquand E."/>
            <person name="Bret-Mestries E."/>
            <person name="Morien E."/>
            <person name="Nambeesan S."/>
            <person name="Nguyen T."/>
            <person name="Pegot-Espagnet P."/>
            <person name="Pouilly N."/>
            <person name="Raftis F."/>
            <person name="Sallet E."/>
            <person name="Schiex T."/>
            <person name="Thomas J."/>
            <person name="Vandecasteele C."/>
            <person name="Vares D."/>
            <person name="Vear F."/>
            <person name="Vautrin S."/>
            <person name="Crespi M."/>
            <person name="Mangin B."/>
            <person name="Burke J.M."/>
            <person name="Salse J."/>
            <person name="Munos S."/>
            <person name="Vincourt P."/>
            <person name="Rieseberg L.H."/>
            <person name="Langlade N.B."/>
        </authorList>
    </citation>
    <scope>NUCLEOTIDE SEQUENCE [LARGE SCALE GENOMIC DNA]</scope>
    <source>
        <strain evidence="3">cv. SF193</strain>
        <tissue evidence="1">Leaves</tissue>
    </source>
</reference>
<sequence>MKSTAPPPSVFFRYAVGQWRWSLFSEDDGMPINTDPPPAATFVCSGRRLVMKVSGSDDDGWWRWWPICVSLSRFRITRYNCSPGDGHSRIQ</sequence>
<dbReference type="EMBL" id="CM007895">
    <property type="protein sequence ID" value="OTG22462.1"/>
    <property type="molecule type" value="Genomic_DNA"/>
</dbReference>
<gene>
    <name evidence="2" type="ORF">HannXRQ_Chr06g0171761</name>
    <name evidence="1" type="ORF">HanXRQr2_Chr06g0248241</name>
</gene>
<reference evidence="2" key="2">
    <citation type="submission" date="2017-02" db="EMBL/GenBank/DDBJ databases">
        <title>Sunflower complete genome.</title>
        <authorList>
            <person name="Langlade N."/>
            <person name="Munos S."/>
        </authorList>
    </citation>
    <scope>NUCLEOTIDE SEQUENCE [LARGE SCALE GENOMIC DNA]</scope>
    <source>
        <tissue evidence="2">Leaves</tissue>
    </source>
</reference>
<protein>
    <submittedName>
        <fullName evidence="2">Uncharacterized protein</fullName>
    </submittedName>
</protein>
<evidence type="ECO:0000313" key="2">
    <source>
        <dbReference type="EMBL" id="OTG22462.1"/>
    </source>
</evidence>
<dbReference type="Proteomes" id="UP000215914">
    <property type="component" value="Chromosome 6"/>
</dbReference>
<evidence type="ECO:0000313" key="1">
    <source>
        <dbReference type="EMBL" id="KAF5801450.1"/>
    </source>
</evidence>
<evidence type="ECO:0000313" key="3">
    <source>
        <dbReference type="Proteomes" id="UP000215914"/>
    </source>
</evidence>
<keyword evidence="3" id="KW-1185">Reference proteome</keyword>
<dbReference type="EMBL" id="MNCJ02000321">
    <property type="protein sequence ID" value="KAF5801450.1"/>
    <property type="molecule type" value="Genomic_DNA"/>
</dbReference>